<dbReference type="Pfam" id="PF04255">
    <property type="entry name" value="DUF433"/>
    <property type="match status" value="1"/>
</dbReference>
<dbReference type="Gene3D" id="1.10.10.10">
    <property type="entry name" value="Winged helix-like DNA-binding domain superfamily/Winged helix DNA-binding domain"/>
    <property type="match status" value="1"/>
</dbReference>
<evidence type="ECO:0000313" key="1">
    <source>
        <dbReference type="EMBL" id="NEV64685.1"/>
    </source>
</evidence>
<comment type="caution">
    <text evidence="1">The sequence shown here is derived from an EMBL/GenBank/DDBJ whole genome shotgun (WGS) entry which is preliminary data.</text>
</comment>
<dbReference type="InterPro" id="IPR036388">
    <property type="entry name" value="WH-like_DNA-bd_sf"/>
</dbReference>
<sequence>MSMVVAAETPPLAADAAGIFRVGNSRVTLDTVVGAFSDGATAEEIAEQYPAVSLGQVYAVIAYYLAHTAAVDDYLREREQRATEVKQANERLFDPTGIRARLMARQAGQDAM</sequence>
<dbReference type="Proteomes" id="UP000483379">
    <property type="component" value="Unassembled WGS sequence"/>
</dbReference>
<accession>A0A6M0K8E5</accession>
<name>A0A6M0K8E5_9GAMM</name>
<proteinExistence type="predicted"/>
<dbReference type="RefSeq" id="WP_164455665.1">
    <property type="nucleotide sequence ID" value="NZ_JAAIJQ010000104.1"/>
</dbReference>
<organism evidence="1 2">
    <name type="scientific">Thiorhodococcus minor</name>
    <dbReference type="NCBI Taxonomy" id="57489"/>
    <lineage>
        <taxon>Bacteria</taxon>
        <taxon>Pseudomonadati</taxon>
        <taxon>Pseudomonadota</taxon>
        <taxon>Gammaproteobacteria</taxon>
        <taxon>Chromatiales</taxon>
        <taxon>Chromatiaceae</taxon>
        <taxon>Thiorhodococcus</taxon>
    </lineage>
</organism>
<dbReference type="SUPFAM" id="SSF46689">
    <property type="entry name" value="Homeodomain-like"/>
    <property type="match status" value="1"/>
</dbReference>
<dbReference type="InterPro" id="IPR007367">
    <property type="entry name" value="DUF433"/>
</dbReference>
<dbReference type="EMBL" id="JAAIJQ010000104">
    <property type="protein sequence ID" value="NEV64685.1"/>
    <property type="molecule type" value="Genomic_DNA"/>
</dbReference>
<evidence type="ECO:0000313" key="2">
    <source>
        <dbReference type="Proteomes" id="UP000483379"/>
    </source>
</evidence>
<dbReference type="InterPro" id="IPR009057">
    <property type="entry name" value="Homeodomain-like_sf"/>
</dbReference>
<reference evidence="1 2" key="1">
    <citation type="submission" date="2020-02" db="EMBL/GenBank/DDBJ databases">
        <title>Genome sequences of Thiorhodococcus mannitoliphagus and Thiorhodococcus minor, purple sulfur photosynthetic bacteria in the gammaproteobacterial family, Chromatiaceae.</title>
        <authorList>
            <person name="Aviles F.A."/>
            <person name="Meyer T.E."/>
            <person name="Kyndt J.A."/>
        </authorList>
    </citation>
    <scope>NUCLEOTIDE SEQUENCE [LARGE SCALE GENOMIC DNA]</scope>
    <source>
        <strain evidence="1 2">DSM 11518</strain>
    </source>
</reference>
<keyword evidence="2" id="KW-1185">Reference proteome</keyword>
<protein>
    <submittedName>
        <fullName evidence="1">DUF433 domain-containing protein</fullName>
    </submittedName>
</protein>
<gene>
    <name evidence="1" type="ORF">G3446_22920</name>
</gene>
<dbReference type="AlphaFoldDB" id="A0A6M0K8E5"/>